<name>A0A0P0A8Y9_9RHOB</name>
<dbReference type="EMBL" id="CP012023">
    <property type="protein sequence ID" value="ALI54496.1"/>
    <property type="molecule type" value="Genomic_DNA"/>
</dbReference>
<dbReference type="AlphaFoldDB" id="A0A0P0A8Y9"/>
<evidence type="ECO:0000313" key="2">
    <source>
        <dbReference type="Proteomes" id="UP000064920"/>
    </source>
</evidence>
<accession>A0A0P0A8Y9</accession>
<organism evidence="1 2">
    <name type="scientific">Celeribacter marinus</name>
    <dbReference type="NCBI Taxonomy" id="1397108"/>
    <lineage>
        <taxon>Bacteria</taxon>
        <taxon>Pseudomonadati</taxon>
        <taxon>Pseudomonadota</taxon>
        <taxon>Alphaproteobacteria</taxon>
        <taxon>Rhodobacterales</taxon>
        <taxon>Roseobacteraceae</taxon>
        <taxon>Celeribacter</taxon>
    </lineage>
</organism>
<dbReference type="Proteomes" id="UP000064920">
    <property type="component" value="Chromosome"/>
</dbReference>
<dbReference type="PATRIC" id="fig|1397108.4.peg.564"/>
<gene>
    <name evidence="1" type="ORF">IMCC12053_547</name>
</gene>
<dbReference type="STRING" id="1397108.IMCC12053_547"/>
<evidence type="ECO:0000313" key="1">
    <source>
        <dbReference type="EMBL" id="ALI54496.1"/>
    </source>
</evidence>
<reference evidence="1 2" key="1">
    <citation type="submission" date="2015-05" db="EMBL/GenBank/DDBJ databases">
        <authorList>
            <person name="Wang D.B."/>
            <person name="Wang M."/>
        </authorList>
    </citation>
    <scope>NUCLEOTIDE SEQUENCE [LARGE SCALE GENOMIC DNA]</scope>
    <source>
        <strain evidence="1 2">IMCC 12053</strain>
    </source>
</reference>
<dbReference type="KEGG" id="cmar:IMCC12053_547"/>
<protein>
    <submittedName>
        <fullName evidence="1">Uncharacterized protein</fullName>
    </submittedName>
</protein>
<sequence>MNMTQQKQFSDRITRIQAGGANTCATVYCGAQSINTPKDQAVEGVLVRGQAPAPSTITKSHLMRAGLRSGLAQVSVLGGLLAAYIRYVGV</sequence>
<proteinExistence type="predicted"/>
<keyword evidence="2" id="KW-1185">Reference proteome</keyword>
<dbReference type="RefSeq" id="WP_062215483.1">
    <property type="nucleotide sequence ID" value="NZ_JBBMQJ010000002.1"/>
</dbReference>